<keyword evidence="1 5" id="KW-0489">Methyltransferase</keyword>
<dbReference type="PIRSF" id="PIRSF018005">
    <property type="entry name" value="UCP018005"/>
    <property type="match status" value="1"/>
</dbReference>
<dbReference type="InterPro" id="IPR017804">
    <property type="entry name" value="MeTrfase_EgtD-like"/>
</dbReference>
<name>A0A450YIJ8_9GAMM</name>
<accession>A0A450YIJ8</accession>
<protein>
    <submittedName>
        <fullName evidence="5">Dimethylhistidine N-methyltransferase</fullName>
    </submittedName>
</protein>
<dbReference type="InterPro" id="IPR051128">
    <property type="entry name" value="EgtD_Methyltrsf_superfamily"/>
</dbReference>
<sequence length="319" mass="36055">MSNITFHDLHPPSDNLKAEVLSGLSGRPKAISPKFFYDQDGSLLFDRITELPEYYPTRAEIGIIEEYRNEMVSLLGEGCFLVELGSGSSKKIRLLLDVLQPATYMPMDISREHLLQSSKLLGADYPHLKIHATCVDYSDDFELPYSPERQSKAAFFPGSSIGNFEPPQARALLQRVAQLLGEGGALLIGVDLKKGQEHFNAAYNDSQGVTAAFNRNLLTRINRELGADFQLPHFEHHAFYNEEQGRVEMHLVSKIAQEVNIDEQTFTFAQGETIHTENSYKYTVEQFHHLAGDANFEAEQVWLDPARLFSTHCLRVKHQ</sequence>
<evidence type="ECO:0000313" key="6">
    <source>
        <dbReference type="EMBL" id="VFK80397.1"/>
    </source>
</evidence>
<organism evidence="5">
    <name type="scientific">Candidatus Kentrum sp. SD</name>
    <dbReference type="NCBI Taxonomy" id="2126332"/>
    <lineage>
        <taxon>Bacteria</taxon>
        <taxon>Pseudomonadati</taxon>
        <taxon>Pseudomonadota</taxon>
        <taxon>Gammaproteobacteria</taxon>
        <taxon>Candidatus Kentrum</taxon>
    </lineage>
</organism>
<evidence type="ECO:0000313" key="4">
    <source>
        <dbReference type="EMBL" id="VFK39379.1"/>
    </source>
</evidence>
<dbReference type="SUPFAM" id="SSF53335">
    <property type="entry name" value="S-adenosyl-L-methionine-dependent methyltransferases"/>
    <property type="match status" value="1"/>
</dbReference>
<dbReference type="Gene3D" id="3.40.50.150">
    <property type="entry name" value="Vaccinia Virus protein VP39"/>
    <property type="match status" value="1"/>
</dbReference>
<dbReference type="Pfam" id="PF10017">
    <property type="entry name" value="Methyltransf_33"/>
    <property type="match status" value="1"/>
</dbReference>
<dbReference type="GO" id="GO:0008168">
    <property type="term" value="F:methyltransferase activity"/>
    <property type="evidence" value="ECO:0007669"/>
    <property type="project" value="UniProtKB-KW"/>
</dbReference>
<dbReference type="PANTHER" id="PTHR43397">
    <property type="entry name" value="ERGOTHIONEINE BIOSYNTHESIS PROTEIN 1"/>
    <property type="match status" value="1"/>
</dbReference>
<dbReference type="GO" id="GO:0032259">
    <property type="term" value="P:methylation"/>
    <property type="evidence" value="ECO:0007669"/>
    <property type="project" value="UniProtKB-KW"/>
</dbReference>
<reference evidence="5" key="1">
    <citation type="submission" date="2019-02" db="EMBL/GenBank/DDBJ databases">
        <authorList>
            <person name="Gruber-Vodicka R. H."/>
            <person name="Seah K. B. B."/>
        </authorList>
    </citation>
    <scope>NUCLEOTIDE SEQUENCE</scope>
    <source>
        <strain evidence="6">BECK_S127</strain>
        <strain evidence="5">BECK_S1320</strain>
        <strain evidence="4">BECK_S1321</strain>
    </source>
</reference>
<dbReference type="InterPro" id="IPR029063">
    <property type="entry name" value="SAM-dependent_MTases_sf"/>
</dbReference>
<proteinExistence type="predicted"/>
<dbReference type="InterPro" id="IPR019257">
    <property type="entry name" value="MeTrfase_dom"/>
</dbReference>
<dbReference type="EMBL" id="CAADHB010000110">
    <property type="protein sequence ID" value="VFK80397.1"/>
    <property type="molecule type" value="Genomic_DNA"/>
</dbReference>
<dbReference type="PANTHER" id="PTHR43397:SF1">
    <property type="entry name" value="ERGOTHIONEINE BIOSYNTHESIS PROTEIN 1"/>
    <property type="match status" value="1"/>
</dbReference>
<gene>
    <name evidence="6" type="ORF">BECKSD772D_GA0070982_11105</name>
    <name evidence="5" type="ORF">BECKSD772E_GA0070983_101144</name>
    <name evidence="4" type="ORF">BECKSD772F_GA0070984_103728</name>
</gene>
<evidence type="ECO:0000313" key="5">
    <source>
        <dbReference type="EMBL" id="VFK41364.1"/>
    </source>
</evidence>
<evidence type="ECO:0000256" key="1">
    <source>
        <dbReference type="ARBA" id="ARBA00022603"/>
    </source>
</evidence>
<dbReference type="AlphaFoldDB" id="A0A450YIJ8"/>
<dbReference type="EMBL" id="CAADFU010000011">
    <property type="protein sequence ID" value="VFK41364.1"/>
    <property type="molecule type" value="Genomic_DNA"/>
</dbReference>
<evidence type="ECO:0000259" key="3">
    <source>
        <dbReference type="Pfam" id="PF10017"/>
    </source>
</evidence>
<dbReference type="EMBL" id="CAADFR010000037">
    <property type="protein sequence ID" value="VFK39379.1"/>
    <property type="molecule type" value="Genomic_DNA"/>
</dbReference>
<keyword evidence="2 5" id="KW-0808">Transferase</keyword>
<feature type="domain" description="Histidine-specific methyltransferase SAM-dependent" evidence="3">
    <location>
        <begin position="17"/>
        <end position="315"/>
    </location>
</feature>
<dbReference type="NCBIfam" id="TIGR03438">
    <property type="entry name" value="egtD_ergothio"/>
    <property type="match status" value="1"/>
</dbReference>
<evidence type="ECO:0000256" key="2">
    <source>
        <dbReference type="ARBA" id="ARBA00022679"/>
    </source>
</evidence>
<dbReference type="InterPro" id="IPR035094">
    <property type="entry name" value="EgtD"/>
</dbReference>